<feature type="transmembrane region" description="Helical" evidence="6">
    <location>
        <begin position="28"/>
        <end position="47"/>
    </location>
</feature>
<keyword evidence="5 6" id="KW-0472">Membrane</keyword>
<keyword evidence="3 6" id="KW-0812">Transmembrane</keyword>
<evidence type="ECO:0000256" key="6">
    <source>
        <dbReference type="SAM" id="Phobius"/>
    </source>
</evidence>
<evidence type="ECO:0000256" key="3">
    <source>
        <dbReference type="ARBA" id="ARBA00022692"/>
    </source>
</evidence>
<evidence type="ECO:0000313" key="7">
    <source>
        <dbReference type="EMBL" id="UUP14118.1"/>
    </source>
</evidence>
<keyword evidence="8" id="KW-1185">Reference proteome</keyword>
<comment type="similarity">
    <text evidence="2">Belongs to the TMEM86 family.</text>
</comment>
<keyword evidence="4 6" id="KW-1133">Transmembrane helix</keyword>
<feature type="transmembrane region" description="Helical" evidence="6">
    <location>
        <begin position="106"/>
        <end position="127"/>
    </location>
</feature>
<evidence type="ECO:0000256" key="1">
    <source>
        <dbReference type="ARBA" id="ARBA00004141"/>
    </source>
</evidence>
<dbReference type="Proteomes" id="UP001316184">
    <property type="component" value="Chromosome"/>
</dbReference>
<dbReference type="PANTHER" id="PTHR31885">
    <property type="entry name" value="GH04784P"/>
    <property type="match status" value="1"/>
</dbReference>
<dbReference type="EMBL" id="CP102173">
    <property type="protein sequence ID" value="UUP14118.1"/>
    <property type="molecule type" value="Genomic_DNA"/>
</dbReference>
<dbReference type="InterPro" id="IPR012506">
    <property type="entry name" value="TMEM86B-like"/>
</dbReference>
<feature type="transmembrane region" description="Helical" evidence="6">
    <location>
        <begin position="182"/>
        <end position="200"/>
    </location>
</feature>
<feature type="transmembrane region" description="Helical" evidence="6">
    <location>
        <begin position="157"/>
        <end position="176"/>
    </location>
</feature>
<evidence type="ECO:0000256" key="4">
    <source>
        <dbReference type="ARBA" id="ARBA00022989"/>
    </source>
</evidence>
<feature type="transmembrane region" description="Helical" evidence="6">
    <location>
        <begin position="54"/>
        <end position="69"/>
    </location>
</feature>
<sequence>MTAPRSIWLIAFGTAAVVHLVLNGADLAPWASITKCLLAPLLAAWVVQQRGPRLLVVALAFCFLGDLFLEIEGMFILGMAAFAIAHISFITLFVQRGALDRLRANPLPLIGYVVAAIALVAWCWGGLEPGLKAPIPVYAALLVGTAAVSWSTDRLAGIGGALFLVSDGIIALGEAGRIDADATWTGLAIMALYSLAIYCLTTGIMARERRTVAAGTSFDPTIHTDCWPRVPSSQQ</sequence>
<feature type="transmembrane region" description="Helical" evidence="6">
    <location>
        <begin position="7"/>
        <end position="22"/>
    </location>
</feature>
<dbReference type="Pfam" id="PF07947">
    <property type="entry name" value="YhhN"/>
    <property type="match status" value="1"/>
</dbReference>
<feature type="transmembrane region" description="Helical" evidence="6">
    <location>
        <begin position="133"/>
        <end position="150"/>
    </location>
</feature>
<evidence type="ECO:0000256" key="5">
    <source>
        <dbReference type="ARBA" id="ARBA00023136"/>
    </source>
</evidence>
<dbReference type="RefSeq" id="WP_232403399.1">
    <property type="nucleotide sequence ID" value="NZ_CP102173.1"/>
</dbReference>
<accession>A0ABY5MAM7</accession>
<evidence type="ECO:0000313" key="8">
    <source>
        <dbReference type="Proteomes" id="UP001316184"/>
    </source>
</evidence>
<proteinExistence type="inferred from homology"/>
<organism evidence="7 8">
    <name type="scientific">Aeromicrobium wangtongii</name>
    <dbReference type="NCBI Taxonomy" id="2969247"/>
    <lineage>
        <taxon>Bacteria</taxon>
        <taxon>Bacillati</taxon>
        <taxon>Actinomycetota</taxon>
        <taxon>Actinomycetes</taxon>
        <taxon>Propionibacteriales</taxon>
        <taxon>Nocardioidaceae</taxon>
        <taxon>Aeromicrobium</taxon>
    </lineage>
</organism>
<evidence type="ECO:0000256" key="2">
    <source>
        <dbReference type="ARBA" id="ARBA00007375"/>
    </source>
</evidence>
<gene>
    <name evidence="7" type="ORF">NQV15_02060</name>
</gene>
<dbReference type="PANTHER" id="PTHR31885:SF6">
    <property type="entry name" value="GH04784P"/>
    <property type="match status" value="1"/>
</dbReference>
<protein>
    <submittedName>
        <fullName evidence="7">Lysoplasmalogenase</fullName>
    </submittedName>
</protein>
<comment type="subcellular location">
    <subcellularLocation>
        <location evidence="1">Membrane</location>
        <topology evidence="1">Multi-pass membrane protein</topology>
    </subcellularLocation>
</comment>
<reference evidence="7 8" key="1">
    <citation type="submission" date="2022-08" db="EMBL/GenBank/DDBJ databases">
        <title>novel species in genus Aeromicrobium.</title>
        <authorList>
            <person name="Ye L."/>
        </authorList>
    </citation>
    <scope>NUCLEOTIDE SEQUENCE [LARGE SCALE GENOMIC DNA]</scope>
    <source>
        <strain evidence="8">zg-Y1379</strain>
    </source>
</reference>
<feature type="transmembrane region" description="Helical" evidence="6">
    <location>
        <begin position="75"/>
        <end position="94"/>
    </location>
</feature>
<name>A0ABY5MAM7_9ACTN</name>